<accession>A0AAE4CBL9</accession>
<feature type="chain" id="PRO_5042264863" description="Secreted protein" evidence="1">
    <location>
        <begin position="31"/>
        <end position="133"/>
    </location>
</feature>
<proteinExistence type="predicted"/>
<dbReference type="EMBL" id="JAVDYB010000001">
    <property type="protein sequence ID" value="MDR7277064.1"/>
    <property type="molecule type" value="Genomic_DNA"/>
</dbReference>
<protein>
    <recommendedName>
        <fullName evidence="4">Secreted protein</fullName>
    </recommendedName>
</protein>
<name>A0AAE4CBL9_9ACTN</name>
<evidence type="ECO:0000313" key="3">
    <source>
        <dbReference type="Proteomes" id="UP001183643"/>
    </source>
</evidence>
<gene>
    <name evidence="2" type="ORF">J2S41_003842</name>
</gene>
<organism evidence="2 3">
    <name type="scientific">Catenuloplanes atrovinosus</name>
    <dbReference type="NCBI Taxonomy" id="137266"/>
    <lineage>
        <taxon>Bacteria</taxon>
        <taxon>Bacillati</taxon>
        <taxon>Actinomycetota</taxon>
        <taxon>Actinomycetes</taxon>
        <taxon>Micromonosporales</taxon>
        <taxon>Micromonosporaceae</taxon>
        <taxon>Catenuloplanes</taxon>
    </lineage>
</organism>
<evidence type="ECO:0000256" key="1">
    <source>
        <dbReference type="SAM" id="SignalP"/>
    </source>
</evidence>
<dbReference type="RefSeq" id="WP_310369267.1">
    <property type="nucleotide sequence ID" value="NZ_JAVDYB010000001.1"/>
</dbReference>
<reference evidence="2" key="1">
    <citation type="submission" date="2023-07" db="EMBL/GenBank/DDBJ databases">
        <title>Sequencing the genomes of 1000 actinobacteria strains.</title>
        <authorList>
            <person name="Klenk H.-P."/>
        </authorList>
    </citation>
    <scope>NUCLEOTIDE SEQUENCE</scope>
    <source>
        <strain evidence="2">DSM 44707</strain>
    </source>
</reference>
<sequence>MRRRAIRTALAAAVMTTLALLTAPSSVAQAAGTTAAAPATPVWSLYNAGSVGVGFIYSGWPISGQYEDVLDPGWVALDVYGVYIGSGYCAQRWTSTSSAVDGPWRRAGSDFPPGKYQLSGQYYVKIVPYRGTC</sequence>
<keyword evidence="1" id="KW-0732">Signal</keyword>
<keyword evidence="3" id="KW-1185">Reference proteome</keyword>
<feature type="signal peptide" evidence="1">
    <location>
        <begin position="1"/>
        <end position="30"/>
    </location>
</feature>
<evidence type="ECO:0008006" key="4">
    <source>
        <dbReference type="Google" id="ProtNLM"/>
    </source>
</evidence>
<evidence type="ECO:0000313" key="2">
    <source>
        <dbReference type="EMBL" id="MDR7277064.1"/>
    </source>
</evidence>
<dbReference type="AlphaFoldDB" id="A0AAE4CBL9"/>
<comment type="caution">
    <text evidence="2">The sequence shown here is derived from an EMBL/GenBank/DDBJ whole genome shotgun (WGS) entry which is preliminary data.</text>
</comment>
<dbReference type="Proteomes" id="UP001183643">
    <property type="component" value="Unassembled WGS sequence"/>
</dbReference>